<evidence type="ECO:0000256" key="6">
    <source>
        <dbReference type="ARBA" id="ARBA00023049"/>
    </source>
</evidence>
<gene>
    <name evidence="11" type="ORF">BV394_10630</name>
</gene>
<dbReference type="PANTHER" id="PTHR22726">
    <property type="entry name" value="METALLOENDOPEPTIDASE OMA1"/>
    <property type="match status" value="1"/>
</dbReference>
<proteinExistence type="predicted"/>
<keyword evidence="4" id="KW-0378">Hydrolase</keyword>
<accession>A0A2M9D4T2</accession>
<accession>A0A1U7DJE5</accession>
<evidence type="ECO:0000256" key="4">
    <source>
        <dbReference type="ARBA" id="ARBA00022801"/>
    </source>
</evidence>
<evidence type="ECO:0000256" key="8">
    <source>
        <dbReference type="SAM" id="Phobius"/>
    </source>
</evidence>
<keyword evidence="3" id="KW-0479">Metal-binding</keyword>
<dbReference type="InterPro" id="IPR001915">
    <property type="entry name" value="Peptidase_M48"/>
</dbReference>
<dbReference type="GO" id="GO:0016020">
    <property type="term" value="C:membrane"/>
    <property type="evidence" value="ECO:0007669"/>
    <property type="project" value="TreeGrafter"/>
</dbReference>
<evidence type="ECO:0000256" key="1">
    <source>
        <dbReference type="ARBA" id="ARBA00001947"/>
    </source>
</evidence>
<dbReference type="InterPro" id="IPR051156">
    <property type="entry name" value="Mito/Outer_Membr_Metalloprot"/>
</dbReference>
<dbReference type="OrthoDB" id="9810445at2"/>
<keyword evidence="8" id="KW-1133">Transmembrane helix</keyword>
<evidence type="ECO:0000313" key="12">
    <source>
        <dbReference type="Proteomes" id="UP000187266"/>
    </source>
</evidence>
<evidence type="ECO:0000256" key="3">
    <source>
        <dbReference type="ARBA" id="ARBA00022723"/>
    </source>
</evidence>
<comment type="cofactor">
    <cofactor evidence="1">
        <name>Zn(2+)</name>
        <dbReference type="ChEBI" id="CHEBI:29105"/>
    </cofactor>
</comment>
<evidence type="ECO:0000256" key="7">
    <source>
        <dbReference type="SAM" id="MobiDB-lite"/>
    </source>
</evidence>
<keyword evidence="12" id="KW-1185">Reference proteome</keyword>
<dbReference type="STRING" id="1267768.BV394_10630"/>
<feature type="domain" description="Peptidase M48" evidence="9">
    <location>
        <begin position="193"/>
        <end position="422"/>
    </location>
</feature>
<keyword evidence="5" id="KW-0862">Zinc</keyword>
<dbReference type="AlphaFoldDB" id="A0A1U7DJE5"/>
<evidence type="ECO:0000259" key="9">
    <source>
        <dbReference type="Pfam" id="PF01435"/>
    </source>
</evidence>
<evidence type="ECO:0000313" key="11">
    <source>
        <dbReference type="EMBL" id="APX90120.1"/>
    </source>
</evidence>
<dbReference type="PANTHER" id="PTHR22726:SF1">
    <property type="entry name" value="METALLOENDOPEPTIDASE OMA1, MITOCHONDRIAL"/>
    <property type="match status" value="1"/>
</dbReference>
<sequence>MSGRRFFFRRNRAAEAPGASELAGFADYFDGTRARVQRVALALDPGDSGQEAALVITLPEGAARRWPLSGLRRLRDQAGGDLLLTSAGAPMARLLVAEGALTRQLRAHAVPVGRMVPVAGRGRIAAWGTAAVGSVLAIVFLLVPLMADQLAPLIPPGGEKALGDTTFEQIRTALTDESGRTVAICDAPRGTEALELMVDRFRPYAGLPYPLSLHVLDHPMVNAFALPGGHVVLFRGLIEAAGTPEELAAVLAHELGHVAARDPTRAALRTAGSVGVLGLLMGDFAGGTLVLVLTERLIEARYSRDAELAADAYSHDLLTRAGLPPGALGAMFERMRAAEDAPPTPSPHDPGGSYEEGEQPHGDDEEGSDAAGGQPIPPWRDLPTTEDGGSGPPDDAEAEEEGIFGHFSSHPALSRRIRAAREADRKAGLGDELARVPLMDSAEWRALRRICR</sequence>
<name>A0A1U7DJE5_9RHOB</name>
<keyword evidence="6" id="KW-0482">Metalloprotease</keyword>
<reference evidence="11 12" key="1">
    <citation type="submission" date="2017-01" db="EMBL/GenBank/DDBJ databases">
        <title>Genomic analysis of Xuhuaishuia manganoxidans DY6-4.</title>
        <authorList>
            <person name="Wang X."/>
        </authorList>
    </citation>
    <scope>NUCLEOTIDE SEQUENCE [LARGE SCALE GENOMIC DNA]</scope>
    <source>
        <strain evidence="11 12">DY6-4</strain>
    </source>
</reference>
<keyword evidence="8" id="KW-0472">Membrane</keyword>
<organism evidence="11 12">
    <name type="scientific">Brevirhabdus pacifica</name>
    <dbReference type="NCBI Taxonomy" id="1267768"/>
    <lineage>
        <taxon>Bacteria</taxon>
        <taxon>Pseudomonadati</taxon>
        <taxon>Pseudomonadota</taxon>
        <taxon>Alphaproteobacteria</taxon>
        <taxon>Rhodobacterales</taxon>
        <taxon>Paracoccaceae</taxon>
        <taxon>Brevirhabdus</taxon>
    </lineage>
</organism>
<protein>
    <submittedName>
        <fullName evidence="11">Uncharacterized protein</fullName>
    </submittedName>
</protein>
<dbReference type="GO" id="GO:0004222">
    <property type="term" value="F:metalloendopeptidase activity"/>
    <property type="evidence" value="ECO:0007669"/>
    <property type="project" value="InterPro"/>
</dbReference>
<dbReference type="GO" id="GO:0051603">
    <property type="term" value="P:proteolysis involved in protein catabolic process"/>
    <property type="evidence" value="ECO:0007669"/>
    <property type="project" value="TreeGrafter"/>
</dbReference>
<dbReference type="Pfam" id="PF23368">
    <property type="entry name" value="DUF7092"/>
    <property type="match status" value="1"/>
</dbReference>
<keyword evidence="2" id="KW-0645">Protease</keyword>
<evidence type="ECO:0000256" key="2">
    <source>
        <dbReference type="ARBA" id="ARBA00022670"/>
    </source>
</evidence>
<dbReference type="Proteomes" id="UP000187266">
    <property type="component" value="Chromosome"/>
</dbReference>
<feature type="transmembrane region" description="Helical" evidence="8">
    <location>
        <begin position="124"/>
        <end position="147"/>
    </location>
</feature>
<evidence type="ECO:0000259" key="10">
    <source>
        <dbReference type="Pfam" id="PF23368"/>
    </source>
</evidence>
<feature type="domain" description="DUF7092" evidence="10">
    <location>
        <begin position="26"/>
        <end position="105"/>
    </location>
</feature>
<dbReference type="Gene3D" id="3.30.2010.10">
    <property type="entry name" value="Metalloproteases ('zincins'), catalytic domain"/>
    <property type="match status" value="1"/>
</dbReference>
<dbReference type="EMBL" id="CP019124">
    <property type="protein sequence ID" value="APX90120.1"/>
    <property type="molecule type" value="Genomic_DNA"/>
</dbReference>
<dbReference type="CDD" id="cd07332">
    <property type="entry name" value="M48C_Oma1_like"/>
    <property type="match status" value="1"/>
</dbReference>
<dbReference type="Pfam" id="PF01435">
    <property type="entry name" value="Peptidase_M48"/>
    <property type="match status" value="1"/>
</dbReference>
<feature type="region of interest" description="Disordered" evidence="7">
    <location>
        <begin position="338"/>
        <end position="398"/>
    </location>
</feature>
<dbReference type="RefSeq" id="WP_076980140.1">
    <property type="nucleotide sequence ID" value="NZ_CP019124.1"/>
</dbReference>
<evidence type="ECO:0000256" key="5">
    <source>
        <dbReference type="ARBA" id="ARBA00022833"/>
    </source>
</evidence>
<dbReference type="GO" id="GO:0046872">
    <property type="term" value="F:metal ion binding"/>
    <property type="evidence" value="ECO:0007669"/>
    <property type="project" value="UniProtKB-KW"/>
</dbReference>
<dbReference type="InterPro" id="IPR055518">
    <property type="entry name" value="DUF7092"/>
</dbReference>
<keyword evidence="8" id="KW-0812">Transmembrane</keyword>